<feature type="chain" id="PRO_5023118265" evidence="1">
    <location>
        <begin position="19"/>
        <end position="180"/>
    </location>
</feature>
<evidence type="ECO:0000256" key="1">
    <source>
        <dbReference type="SAM" id="SignalP"/>
    </source>
</evidence>
<gene>
    <name evidence="2" type="ORF">STAS_04499</name>
</gene>
<protein>
    <submittedName>
        <fullName evidence="2">Phototropic-responsive NPH3 family protein</fullName>
    </submittedName>
</protein>
<proteinExistence type="predicted"/>
<dbReference type="EMBL" id="BKCP01002891">
    <property type="protein sequence ID" value="GER28690.1"/>
    <property type="molecule type" value="Genomic_DNA"/>
</dbReference>
<name>A0A5A7P7D1_STRAF</name>
<dbReference type="Proteomes" id="UP000325081">
    <property type="component" value="Unassembled WGS sequence"/>
</dbReference>
<feature type="signal peptide" evidence="1">
    <location>
        <begin position="1"/>
        <end position="18"/>
    </location>
</feature>
<dbReference type="AlphaFoldDB" id="A0A5A7P7D1"/>
<sequence>MAEFSSLNLLIISPFSSAQNLPPSDDDLYGADLHLVRSRAFLDLNIERKNLPRGFLGNAQEIFPHDSQWRRRRRRRSTAGAAPVFLRRTRTWPMQVTFGEDGSWAASMAPPGGRRLLRRWKMGLERDLPRLRLPGLVRRILINGGGNFSARPGLDSGFDRALIFFGWLRRIGRWRSAAAT</sequence>
<accession>A0A5A7P7D1</accession>
<organism evidence="2 3">
    <name type="scientific">Striga asiatica</name>
    <name type="common">Asiatic witchweed</name>
    <name type="synonym">Buchnera asiatica</name>
    <dbReference type="NCBI Taxonomy" id="4170"/>
    <lineage>
        <taxon>Eukaryota</taxon>
        <taxon>Viridiplantae</taxon>
        <taxon>Streptophyta</taxon>
        <taxon>Embryophyta</taxon>
        <taxon>Tracheophyta</taxon>
        <taxon>Spermatophyta</taxon>
        <taxon>Magnoliopsida</taxon>
        <taxon>eudicotyledons</taxon>
        <taxon>Gunneridae</taxon>
        <taxon>Pentapetalae</taxon>
        <taxon>asterids</taxon>
        <taxon>lamiids</taxon>
        <taxon>Lamiales</taxon>
        <taxon>Orobanchaceae</taxon>
        <taxon>Buchnereae</taxon>
        <taxon>Striga</taxon>
    </lineage>
</organism>
<keyword evidence="3" id="KW-1185">Reference proteome</keyword>
<reference evidence="3" key="1">
    <citation type="journal article" date="2019" name="Curr. Biol.">
        <title>Genome Sequence of Striga asiatica Provides Insight into the Evolution of Plant Parasitism.</title>
        <authorList>
            <person name="Yoshida S."/>
            <person name="Kim S."/>
            <person name="Wafula E.K."/>
            <person name="Tanskanen J."/>
            <person name="Kim Y.M."/>
            <person name="Honaas L."/>
            <person name="Yang Z."/>
            <person name="Spallek T."/>
            <person name="Conn C.E."/>
            <person name="Ichihashi Y."/>
            <person name="Cheong K."/>
            <person name="Cui S."/>
            <person name="Der J.P."/>
            <person name="Gundlach H."/>
            <person name="Jiao Y."/>
            <person name="Hori C."/>
            <person name="Ishida J.K."/>
            <person name="Kasahara H."/>
            <person name="Kiba T."/>
            <person name="Kim M.S."/>
            <person name="Koo N."/>
            <person name="Laohavisit A."/>
            <person name="Lee Y.H."/>
            <person name="Lumba S."/>
            <person name="McCourt P."/>
            <person name="Mortimer J.C."/>
            <person name="Mutuku J.M."/>
            <person name="Nomura T."/>
            <person name="Sasaki-Sekimoto Y."/>
            <person name="Seto Y."/>
            <person name="Wang Y."/>
            <person name="Wakatake T."/>
            <person name="Sakakibara H."/>
            <person name="Demura T."/>
            <person name="Yamaguchi S."/>
            <person name="Yoneyama K."/>
            <person name="Manabe R.I."/>
            <person name="Nelson D.C."/>
            <person name="Schulman A.H."/>
            <person name="Timko M.P."/>
            <person name="dePamphilis C.W."/>
            <person name="Choi D."/>
            <person name="Shirasu K."/>
        </authorList>
    </citation>
    <scope>NUCLEOTIDE SEQUENCE [LARGE SCALE GENOMIC DNA]</scope>
    <source>
        <strain evidence="3">cv. UVA1</strain>
    </source>
</reference>
<evidence type="ECO:0000313" key="2">
    <source>
        <dbReference type="EMBL" id="GER28690.1"/>
    </source>
</evidence>
<comment type="caution">
    <text evidence="2">The sequence shown here is derived from an EMBL/GenBank/DDBJ whole genome shotgun (WGS) entry which is preliminary data.</text>
</comment>
<keyword evidence="1" id="KW-0732">Signal</keyword>
<evidence type="ECO:0000313" key="3">
    <source>
        <dbReference type="Proteomes" id="UP000325081"/>
    </source>
</evidence>